<gene>
    <name evidence="4" type="ORF">M5J06_01800</name>
</gene>
<organism evidence="4 5">
    <name type="scientific">Corynebacterium intestinale</name>
    <dbReference type="NCBI Taxonomy" id="2943492"/>
    <lineage>
        <taxon>Bacteria</taxon>
        <taxon>Bacillati</taxon>
        <taxon>Actinomycetota</taxon>
        <taxon>Actinomycetes</taxon>
        <taxon>Mycobacteriales</taxon>
        <taxon>Corynebacteriaceae</taxon>
        <taxon>Corynebacterium</taxon>
    </lineage>
</organism>
<keyword evidence="5" id="KW-1185">Reference proteome</keyword>
<evidence type="ECO:0000313" key="4">
    <source>
        <dbReference type="EMBL" id="MCL8492878.1"/>
    </source>
</evidence>
<comment type="caution">
    <text evidence="4">The sequence shown here is derived from an EMBL/GenBank/DDBJ whole genome shotgun (WGS) entry which is preliminary data.</text>
</comment>
<keyword evidence="2" id="KW-0812">Transmembrane</keyword>
<dbReference type="NCBIfam" id="NF038134">
    <property type="entry name" value="choice_anch_M"/>
    <property type="match status" value="1"/>
</dbReference>
<evidence type="ECO:0000256" key="1">
    <source>
        <dbReference type="SAM" id="MobiDB-lite"/>
    </source>
</evidence>
<feature type="region of interest" description="Disordered" evidence="1">
    <location>
        <begin position="281"/>
        <end position="398"/>
    </location>
</feature>
<evidence type="ECO:0000256" key="2">
    <source>
        <dbReference type="SAM" id="Phobius"/>
    </source>
</evidence>
<keyword evidence="2" id="KW-1133">Transmembrane helix</keyword>
<dbReference type="EMBL" id="JAMKFF010000001">
    <property type="protein sequence ID" value="MCL8492878.1"/>
    <property type="molecule type" value="Genomic_DNA"/>
</dbReference>
<feature type="compositionally biased region" description="Polar residues" evidence="1">
    <location>
        <begin position="243"/>
        <end position="252"/>
    </location>
</feature>
<feature type="compositionally biased region" description="Polar residues" evidence="1">
    <location>
        <begin position="385"/>
        <end position="394"/>
    </location>
</feature>
<feature type="compositionally biased region" description="Polar residues" evidence="1">
    <location>
        <begin position="359"/>
        <end position="376"/>
    </location>
</feature>
<feature type="transmembrane region" description="Helical" evidence="2">
    <location>
        <begin position="415"/>
        <end position="443"/>
    </location>
</feature>
<keyword evidence="3" id="KW-0732">Signal</keyword>
<sequence length="449" mass="47600">MNSFHMTRMSFRPLTLTAVAALALSTPPLVAAAPPALAEEHASEASCDADSLHAFTRGHQDLALVGDSGDLSFIARDDESGKDYASGEFYVEVGSNAAFDESAGSDIPSSGWQIPQTQDPNIPWVGFNTSYLDESTAADATLSLTLHSGPEGGRMVGFQNTLGAAPTVLFDSDNPDITWDYPDHFHSHTGIIFTEPGAYAATFTFTLNDGSEHSIDVPFLVGDADASDICELEWDSSEGDNAGSGSPKNRPQQLAKDINDTTKSIAQLDKTMDKTLKEADTFLNGGKPSETSRAQDSRHSTRPSARSKAQPGTSPTSKEPSTERPADGQRSVSQSQNSAQNGVAHTAQGQRDSAHRGASPSTASSGEKGSTRNTAANRERGAKQEAQQQHSASDSNEDYADAENIQAMSYGAPMVGFWAGFLAGMGSLALLLGIGLFVAVQFFRPRNRD</sequence>
<protein>
    <submittedName>
        <fullName evidence="4">Choice-of-anchor M domain-containing protein</fullName>
    </submittedName>
</protein>
<dbReference type="RefSeq" id="WP_250223816.1">
    <property type="nucleotide sequence ID" value="NZ_JAMFTR010000001.1"/>
</dbReference>
<reference evidence="4 5" key="1">
    <citation type="submission" date="2022-05" db="EMBL/GenBank/DDBJ databases">
        <title>Corynebacterium sp. B5-R-101 sp. nov., isolated from human feces.</title>
        <authorList>
            <person name="Shamsuzzaman M."/>
            <person name="Dahal R.H."/>
        </authorList>
    </citation>
    <scope>NUCLEOTIDE SEQUENCE [LARGE SCALE GENOMIC DNA]</scope>
    <source>
        <strain evidence="4 5">B5-R-101</strain>
    </source>
</reference>
<feature type="chain" id="PRO_5045130631" evidence="3">
    <location>
        <begin position="32"/>
        <end position="449"/>
    </location>
</feature>
<feature type="signal peptide" evidence="3">
    <location>
        <begin position="1"/>
        <end position="31"/>
    </location>
</feature>
<feature type="compositionally biased region" description="Polar residues" evidence="1">
    <location>
        <begin position="330"/>
        <end position="351"/>
    </location>
</feature>
<keyword evidence="2" id="KW-0472">Membrane</keyword>
<evidence type="ECO:0000313" key="5">
    <source>
        <dbReference type="Proteomes" id="UP001203579"/>
    </source>
</evidence>
<dbReference type="Proteomes" id="UP001203579">
    <property type="component" value="Unassembled WGS sequence"/>
</dbReference>
<feature type="region of interest" description="Disordered" evidence="1">
    <location>
        <begin position="235"/>
        <end position="256"/>
    </location>
</feature>
<evidence type="ECO:0000256" key="3">
    <source>
        <dbReference type="SAM" id="SignalP"/>
    </source>
</evidence>
<proteinExistence type="predicted"/>
<feature type="compositionally biased region" description="Polar residues" evidence="1">
    <location>
        <begin position="310"/>
        <end position="319"/>
    </location>
</feature>
<accession>A0ABT0T718</accession>
<name>A0ABT0T718_9CORY</name>